<proteinExistence type="predicted"/>
<evidence type="ECO:0000313" key="1">
    <source>
        <dbReference type="EMBL" id="JAD31095.1"/>
    </source>
</evidence>
<name>A0A0A8Z303_ARUDO</name>
<protein>
    <submittedName>
        <fullName evidence="1">Uncharacterized protein</fullName>
    </submittedName>
</protein>
<reference evidence="1" key="1">
    <citation type="submission" date="2014-09" db="EMBL/GenBank/DDBJ databases">
        <authorList>
            <person name="Magalhaes I.L.F."/>
            <person name="Oliveira U."/>
            <person name="Santos F.R."/>
            <person name="Vidigal T.H.D.A."/>
            <person name="Brescovit A.D."/>
            <person name="Santos A.J."/>
        </authorList>
    </citation>
    <scope>NUCLEOTIDE SEQUENCE</scope>
    <source>
        <tissue evidence="1">Shoot tissue taken approximately 20 cm above the soil surface</tissue>
    </source>
</reference>
<dbReference type="AlphaFoldDB" id="A0A0A8Z303"/>
<reference evidence="1" key="2">
    <citation type="journal article" date="2015" name="Data Brief">
        <title>Shoot transcriptome of the giant reed, Arundo donax.</title>
        <authorList>
            <person name="Barrero R.A."/>
            <person name="Guerrero F.D."/>
            <person name="Moolhuijzen P."/>
            <person name="Goolsby J.A."/>
            <person name="Tidwell J."/>
            <person name="Bellgard S.E."/>
            <person name="Bellgard M.I."/>
        </authorList>
    </citation>
    <scope>NUCLEOTIDE SEQUENCE</scope>
    <source>
        <tissue evidence="1">Shoot tissue taken approximately 20 cm above the soil surface</tissue>
    </source>
</reference>
<sequence length="17" mass="1992">MCPPSWPRSPPRARRPT</sequence>
<accession>A0A0A8Z303</accession>
<organism evidence="1">
    <name type="scientific">Arundo donax</name>
    <name type="common">Giant reed</name>
    <name type="synonym">Donax arundinaceus</name>
    <dbReference type="NCBI Taxonomy" id="35708"/>
    <lineage>
        <taxon>Eukaryota</taxon>
        <taxon>Viridiplantae</taxon>
        <taxon>Streptophyta</taxon>
        <taxon>Embryophyta</taxon>
        <taxon>Tracheophyta</taxon>
        <taxon>Spermatophyta</taxon>
        <taxon>Magnoliopsida</taxon>
        <taxon>Liliopsida</taxon>
        <taxon>Poales</taxon>
        <taxon>Poaceae</taxon>
        <taxon>PACMAD clade</taxon>
        <taxon>Arundinoideae</taxon>
        <taxon>Arundineae</taxon>
        <taxon>Arundo</taxon>
    </lineage>
</organism>
<dbReference type="EMBL" id="GBRH01266800">
    <property type="protein sequence ID" value="JAD31095.1"/>
    <property type="molecule type" value="Transcribed_RNA"/>
</dbReference>